<feature type="compositionally biased region" description="Basic residues" evidence="1">
    <location>
        <begin position="66"/>
        <end position="78"/>
    </location>
</feature>
<keyword evidence="3" id="KW-1185">Reference proteome</keyword>
<protein>
    <submittedName>
        <fullName evidence="2">Uncharacterized protein</fullName>
    </submittedName>
</protein>
<proteinExistence type="predicted"/>
<sequence>MEKCDQRARSMERESERQPMKQGDLGEKKEQRQRQACSRSRSAARQGESGGAGDQQVRSQSQNPTGRRRHRQHRRRYVRRLDSISWASGKGQGSRFDNLTQTFGSSDWLEVGVTTLSAGSRFEQFSQTPPIENMEIPWFASLVHSPQDAEGGCRVGAAEMATPDPPC</sequence>
<feature type="compositionally biased region" description="Basic and acidic residues" evidence="1">
    <location>
        <begin position="1"/>
        <end position="33"/>
    </location>
</feature>
<accession>A0AA36N828</accession>
<gene>
    <name evidence="2" type="ORF">EVOR1521_LOCUS18654</name>
</gene>
<reference evidence="2" key="1">
    <citation type="submission" date="2023-08" db="EMBL/GenBank/DDBJ databases">
        <authorList>
            <person name="Chen Y."/>
            <person name="Shah S."/>
            <person name="Dougan E. K."/>
            <person name="Thang M."/>
            <person name="Chan C."/>
        </authorList>
    </citation>
    <scope>NUCLEOTIDE SEQUENCE</scope>
</reference>
<dbReference type="Proteomes" id="UP001178507">
    <property type="component" value="Unassembled WGS sequence"/>
</dbReference>
<dbReference type="AlphaFoldDB" id="A0AA36N828"/>
<organism evidence="2 3">
    <name type="scientific">Effrenium voratum</name>
    <dbReference type="NCBI Taxonomy" id="2562239"/>
    <lineage>
        <taxon>Eukaryota</taxon>
        <taxon>Sar</taxon>
        <taxon>Alveolata</taxon>
        <taxon>Dinophyceae</taxon>
        <taxon>Suessiales</taxon>
        <taxon>Symbiodiniaceae</taxon>
        <taxon>Effrenium</taxon>
    </lineage>
</organism>
<evidence type="ECO:0000256" key="1">
    <source>
        <dbReference type="SAM" id="MobiDB-lite"/>
    </source>
</evidence>
<evidence type="ECO:0000313" key="3">
    <source>
        <dbReference type="Proteomes" id="UP001178507"/>
    </source>
</evidence>
<feature type="compositionally biased region" description="Low complexity" evidence="1">
    <location>
        <begin position="34"/>
        <end position="46"/>
    </location>
</feature>
<feature type="compositionally biased region" description="Polar residues" evidence="1">
    <location>
        <begin position="56"/>
        <end position="65"/>
    </location>
</feature>
<feature type="region of interest" description="Disordered" evidence="1">
    <location>
        <begin position="1"/>
        <end position="97"/>
    </location>
</feature>
<name>A0AA36N828_9DINO</name>
<dbReference type="EMBL" id="CAUJNA010002668">
    <property type="protein sequence ID" value="CAJ1393891.1"/>
    <property type="molecule type" value="Genomic_DNA"/>
</dbReference>
<comment type="caution">
    <text evidence="2">The sequence shown here is derived from an EMBL/GenBank/DDBJ whole genome shotgun (WGS) entry which is preliminary data.</text>
</comment>
<evidence type="ECO:0000313" key="2">
    <source>
        <dbReference type="EMBL" id="CAJ1393891.1"/>
    </source>
</evidence>